<evidence type="ECO:0000259" key="2">
    <source>
        <dbReference type="Pfam" id="PF13778"/>
    </source>
</evidence>
<dbReference type="EMBL" id="QXED01000008">
    <property type="protein sequence ID" value="RIV19269.1"/>
    <property type="molecule type" value="Genomic_DNA"/>
</dbReference>
<proteinExistence type="predicted"/>
<dbReference type="Pfam" id="PF13778">
    <property type="entry name" value="DUF4174"/>
    <property type="match status" value="1"/>
</dbReference>
<dbReference type="InterPro" id="IPR025232">
    <property type="entry name" value="DUF4174"/>
</dbReference>
<dbReference type="Proteomes" id="UP000283523">
    <property type="component" value="Unassembled WGS sequence"/>
</dbReference>
<reference evidence="3 4" key="1">
    <citation type="submission" date="2018-08" db="EMBL/GenBank/DDBJ databases">
        <title>Fibrisoma montanum sp. nov., isolated from Danxia mountain soil.</title>
        <authorList>
            <person name="Huang Y."/>
        </authorList>
    </citation>
    <scope>NUCLEOTIDE SEQUENCE [LARGE SCALE GENOMIC DNA]</scope>
    <source>
        <strain evidence="3 4">HYT19</strain>
    </source>
</reference>
<protein>
    <submittedName>
        <fullName evidence="3">DUF4174 domain-containing protein</fullName>
    </submittedName>
</protein>
<keyword evidence="1" id="KW-0732">Signal</keyword>
<accession>A0A418M0Q0</accession>
<gene>
    <name evidence="3" type="ORF">DYU11_24485</name>
</gene>
<name>A0A418M0Q0_9BACT</name>
<dbReference type="AlphaFoldDB" id="A0A418M0Q0"/>
<dbReference type="RefSeq" id="WP_119670374.1">
    <property type="nucleotide sequence ID" value="NZ_QXED01000008.1"/>
</dbReference>
<evidence type="ECO:0000256" key="1">
    <source>
        <dbReference type="ARBA" id="ARBA00022729"/>
    </source>
</evidence>
<keyword evidence="4" id="KW-1185">Reference proteome</keyword>
<evidence type="ECO:0000313" key="4">
    <source>
        <dbReference type="Proteomes" id="UP000283523"/>
    </source>
</evidence>
<organism evidence="3 4">
    <name type="scientific">Fibrisoma montanum</name>
    <dbReference type="NCBI Taxonomy" id="2305895"/>
    <lineage>
        <taxon>Bacteria</taxon>
        <taxon>Pseudomonadati</taxon>
        <taxon>Bacteroidota</taxon>
        <taxon>Cytophagia</taxon>
        <taxon>Cytophagales</taxon>
        <taxon>Spirosomataceae</taxon>
        <taxon>Fibrisoma</taxon>
    </lineage>
</organism>
<feature type="domain" description="DUF4174" evidence="2">
    <location>
        <begin position="15"/>
        <end position="124"/>
    </location>
</feature>
<comment type="caution">
    <text evidence="3">The sequence shown here is derived from an EMBL/GenBank/DDBJ whole genome shotgun (WGS) entry which is preliminary data.</text>
</comment>
<sequence>MESVGNQTKSLKAILDEKKDHRRVLLLYGRDDAQHFTIEQQESLNEVRDQLEERDLDVIVLIASTVMEPDRWYLMHSDFKLNPAEDFIGWLVGKDGTVKTSFTSPIDPQELFRSIDDMPMRQQEM</sequence>
<evidence type="ECO:0000313" key="3">
    <source>
        <dbReference type="EMBL" id="RIV19269.1"/>
    </source>
</evidence>
<dbReference type="OrthoDB" id="7362103at2"/>